<dbReference type="EC" id="2.7.7.23" evidence="1"/>
<organism evidence="7">
    <name type="scientific">viral metagenome</name>
    <dbReference type="NCBI Taxonomy" id="1070528"/>
    <lineage>
        <taxon>unclassified sequences</taxon>
        <taxon>metagenomes</taxon>
        <taxon>organismal metagenomes</taxon>
    </lineage>
</organism>
<dbReference type="SUPFAM" id="SSF53448">
    <property type="entry name" value="Nucleotide-diphospho-sugar transferases"/>
    <property type="match status" value="1"/>
</dbReference>
<dbReference type="InterPro" id="IPR050065">
    <property type="entry name" value="GlmU-like"/>
</dbReference>
<reference evidence="7" key="1">
    <citation type="journal article" date="2020" name="Nature">
        <title>Giant virus diversity and host interactions through global metagenomics.</title>
        <authorList>
            <person name="Schulz F."/>
            <person name="Roux S."/>
            <person name="Paez-Espino D."/>
            <person name="Jungbluth S."/>
            <person name="Walsh D.A."/>
            <person name="Denef V.J."/>
            <person name="McMahon K.D."/>
            <person name="Konstantinidis K.T."/>
            <person name="Eloe-Fadrosh E.A."/>
            <person name="Kyrpides N.C."/>
            <person name="Woyke T."/>
        </authorList>
    </citation>
    <scope>NUCLEOTIDE SEQUENCE</scope>
    <source>
        <strain evidence="7">GVMAG-S-ERX556049-19</strain>
    </source>
</reference>
<dbReference type="GO" id="GO:0003977">
    <property type="term" value="F:UDP-N-acetylglucosamine diphosphorylase activity"/>
    <property type="evidence" value="ECO:0007669"/>
    <property type="project" value="UniProtKB-EC"/>
</dbReference>
<name>A0A6C0FBI5_9ZZZZ</name>
<comment type="catalytic activity">
    <reaction evidence="4">
        <text>N-acetyl-alpha-D-glucosamine 1-phosphate + UTP + H(+) = UDP-N-acetyl-alpha-D-glucosamine + diphosphate</text>
        <dbReference type="Rhea" id="RHEA:13509"/>
        <dbReference type="ChEBI" id="CHEBI:15378"/>
        <dbReference type="ChEBI" id="CHEBI:33019"/>
        <dbReference type="ChEBI" id="CHEBI:46398"/>
        <dbReference type="ChEBI" id="CHEBI:57705"/>
        <dbReference type="ChEBI" id="CHEBI:57776"/>
        <dbReference type="EC" id="2.7.7.23"/>
    </reaction>
</comment>
<keyword evidence="2" id="KW-0808">Transferase</keyword>
<dbReference type="Gene3D" id="3.90.550.10">
    <property type="entry name" value="Spore Coat Polysaccharide Biosynthesis Protein SpsA, Chain A"/>
    <property type="match status" value="1"/>
</dbReference>
<dbReference type="InterPro" id="IPR029044">
    <property type="entry name" value="Nucleotide-diphossugar_trans"/>
</dbReference>
<dbReference type="InterPro" id="IPR025877">
    <property type="entry name" value="MobA-like_NTP_Trfase"/>
</dbReference>
<accession>A0A6C0FBI5</accession>
<evidence type="ECO:0000259" key="6">
    <source>
        <dbReference type="Pfam" id="PF12804"/>
    </source>
</evidence>
<dbReference type="EMBL" id="MN738823">
    <property type="protein sequence ID" value="QHT37973.1"/>
    <property type="molecule type" value="Genomic_DNA"/>
</dbReference>
<evidence type="ECO:0000256" key="5">
    <source>
        <dbReference type="SAM" id="MobiDB-lite"/>
    </source>
</evidence>
<sequence>MEKTANEKPTDNGPTDEQPKEQSLSLISIIMAAGLGKRMSSDKAKVLHEVAGKPMLYHVIRNAIAIGSEKILIVVGKYKQDIISAMGPLFPPNILTKFVYITQFDAMLDGEICSLGTGDAIRCCLPYFTPLKCINTTKVIILSGDVPFVHPRQLLTFSKADNAIMVSTLKDPTGYGRVLMNIDKHLVKIIEQTQCNKEQLSCNLVNAGIYNLTVELLEESIPNIELNEEKKEFFLTDFYLYTNKPIQCFFLPQVPKNVNTPAELKQINQVKMNLF</sequence>
<evidence type="ECO:0000256" key="1">
    <source>
        <dbReference type="ARBA" id="ARBA00012457"/>
    </source>
</evidence>
<protein>
    <recommendedName>
        <fullName evidence="1">UDP-N-acetylglucosamine diphosphorylase</fullName>
        <ecNumber evidence="1">2.7.7.23</ecNumber>
    </recommendedName>
</protein>
<proteinExistence type="predicted"/>
<dbReference type="AlphaFoldDB" id="A0A6C0FBI5"/>
<evidence type="ECO:0000313" key="7">
    <source>
        <dbReference type="EMBL" id="QHT37973.1"/>
    </source>
</evidence>
<evidence type="ECO:0000256" key="2">
    <source>
        <dbReference type="ARBA" id="ARBA00022679"/>
    </source>
</evidence>
<dbReference type="PANTHER" id="PTHR43584">
    <property type="entry name" value="NUCLEOTIDYL TRANSFERASE"/>
    <property type="match status" value="1"/>
</dbReference>
<keyword evidence="3" id="KW-0548">Nucleotidyltransferase</keyword>
<feature type="region of interest" description="Disordered" evidence="5">
    <location>
        <begin position="1"/>
        <end position="21"/>
    </location>
</feature>
<dbReference type="Pfam" id="PF12804">
    <property type="entry name" value="NTP_transf_3"/>
    <property type="match status" value="1"/>
</dbReference>
<feature type="compositionally biased region" description="Basic and acidic residues" evidence="5">
    <location>
        <begin position="1"/>
        <end position="10"/>
    </location>
</feature>
<evidence type="ECO:0000256" key="4">
    <source>
        <dbReference type="ARBA" id="ARBA00048493"/>
    </source>
</evidence>
<evidence type="ECO:0000256" key="3">
    <source>
        <dbReference type="ARBA" id="ARBA00022695"/>
    </source>
</evidence>
<feature type="domain" description="MobA-like NTP transferase" evidence="6">
    <location>
        <begin position="29"/>
        <end position="166"/>
    </location>
</feature>
<dbReference type="PANTHER" id="PTHR43584:SF3">
    <property type="entry name" value="BIFUNCTIONAL PROTEIN GLMU"/>
    <property type="match status" value="1"/>
</dbReference>